<dbReference type="SUPFAM" id="SSF53474">
    <property type="entry name" value="alpha/beta-Hydrolases"/>
    <property type="match status" value="1"/>
</dbReference>
<dbReference type="OrthoDB" id="443318at2759"/>
<dbReference type="AlphaFoldDB" id="A0A2Z6MDP4"/>
<dbReference type="GO" id="GO:0016747">
    <property type="term" value="F:acyltransferase activity, transferring groups other than amino-acyl groups"/>
    <property type="evidence" value="ECO:0007669"/>
    <property type="project" value="TreeGrafter"/>
</dbReference>
<comment type="similarity">
    <text evidence="1">Belongs to the peptidase S10 family.</text>
</comment>
<protein>
    <recommendedName>
        <fullName evidence="4">Serine carboxypeptidase-like 18</fullName>
    </recommendedName>
</protein>
<dbReference type="PANTHER" id="PTHR11802">
    <property type="entry name" value="SERINE PROTEASE FAMILY S10 SERINE CARBOXYPEPTIDASE"/>
    <property type="match status" value="1"/>
</dbReference>
<dbReference type="GO" id="GO:0004185">
    <property type="term" value="F:serine-type carboxypeptidase activity"/>
    <property type="evidence" value="ECO:0007669"/>
    <property type="project" value="InterPro"/>
</dbReference>
<proteinExistence type="inferred from homology"/>
<dbReference type="PANTHER" id="PTHR11802:SF413">
    <property type="entry name" value="PEPTIDASE S10, SERINE CARBOXYPEPTIDASE, ALPHA_BETA HYDROLASE-RELATED"/>
    <property type="match status" value="1"/>
</dbReference>
<keyword evidence="3" id="KW-1185">Reference proteome</keyword>
<dbReference type="GO" id="GO:0006508">
    <property type="term" value="P:proteolysis"/>
    <property type="evidence" value="ECO:0007669"/>
    <property type="project" value="InterPro"/>
</dbReference>
<dbReference type="InterPro" id="IPR001563">
    <property type="entry name" value="Peptidase_S10"/>
</dbReference>
<dbReference type="Pfam" id="PF00450">
    <property type="entry name" value="Peptidase_S10"/>
    <property type="match status" value="1"/>
</dbReference>
<dbReference type="Gene3D" id="3.40.50.1820">
    <property type="entry name" value="alpha/beta hydrolase"/>
    <property type="match status" value="1"/>
</dbReference>
<reference evidence="3" key="1">
    <citation type="journal article" date="2017" name="Front. Plant Sci.">
        <title>Climate Clever Clovers: New Paradigm to Reduce the Environmental Footprint of Ruminants by Breeding Low Methanogenic Forages Utilizing Haplotype Variation.</title>
        <authorList>
            <person name="Kaur P."/>
            <person name="Appels R."/>
            <person name="Bayer P.E."/>
            <person name="Keeble-Gagnere G."/>
            <person name="Wang J."/>
            <person name="Hirakawa H."/>
            <person name="Shirasawa K."/>
            <person name="Vercoe P."/>
            <person name="Stefanova K."/>
            <person name="Durmic Z."/>
            <person name="Nichols P."/>
            <person name="Revell C."/>
            <person name="Isobe S.N."/>
            <person name="Edwards D."/>
            <person name="Erskine W."/>
        </authorList>
    </citation>
    <scope>NUCLEOTIDE SEQUENCE [LARGE SCALE GENOMIC DNA]</scope>
    <source>
        <strain evidence="3">cv. Daliak</strain>
    </source>
</reference>
<evidence type="ECO:0000313" key="3">
    <source>
        <dbReference type="Proteomes" id="UP000242715"/>
    </source>
</evidence>
<name>A0A2Z6MDP4_TRISU</name>
<organism evidence="2 3">
    <name type="scientific">Trifolium subterraneum</name>
    <name type="common">Subterranean clover</name>
    <dbReference type="NCBI Taxonomy" id="3900"/>
    <lineage>
        <taxon>Eukaryota</taxon>
        <taxon>Viridiplantae</taxon>
        <taxon>Streptophyta</taxon>
        <taxon>Embryophyta</taxon>
        <taxon>Tracheophyta</taxon>
        <taxon>Spermatophyta</taxon>
        <taxon>Magnoliopsida</taxon>
        <taxon>eudicotyledons</taxon>
        <taxon>Gunneridae</taxon>
        <taxon>Pentapetalae</taxon>
        <taxon>rosids</taxon>
        <taxon>fabids</taxon>
        <taxon>Fabales</taxon>
        <taxon>Fabaceae</taxon>
        <taxon>Papilionoideae</taxon>
        <taxon>50 kb inversion clade</taxon>
        <taxon>NPAAA clade</taxon>
        <taxon>Hologalegina</taxon>
        <taxon>IRL clade</taxon>
        <taxon>Trifolieae</taxon>
        <taxon>Trifolium</taxon>
    </lineage>
</organism>
<sequence length="483" mass="54595">MSKQCGLNTHTCHNNLPLKCESTHTKICSPSSGSFLHPYTCTVVAVALNGTRCLTTFVRKTFDTRTRGIIHIGFKNNSTRRLSIQGAGRTLRRTIGSDTTVGSSQGGSWGIIHIGFKNNSTRPVIIDRNYTGNLPKLKLNPYGWTHMLNMIYIDMPVGTGFSYSETQEGYYSSATLWVEHTYSFLQKWFIDHSKFSSNSFYIGGGSYSGIPTGPLVQKVYEGYIAKAVPHINIKGYVIASPAVDTYQLINTRVLYAYHMTLIPKELYESLEENCKGNYANIDPNNTKCLSDYEDYSQLVRYINEPQILEPLCITTPAVNRVIQQPVQDDQELQCTSYDHFLLDIWANDENVRKALHVREGTKGEFLRCNNTLAYTHNLTNVVDYYLNLTHANLQALVYCSDLDMSIPHIGTQSWIKSFNMSIHDKWRAWFVEGQVAGVLDMWPRNISPRKFIIWSRGGFPFLLSDCGSLRSTNSAPWFSPASS</sequence>
<evidence type="ECO:0000313" key="2">
    <source>
        <dbReference type="EMBL" id="GAU21023.1"/>
    </source>
</evidence>
<accession>A0A2Z6MDP4</accession>
<evidence type="ECO:0008006" key="4">
    <source>
        <dbReference type="Google" id="ProtNLM"/>
    </source>
</evidence>
<dbReference type="Proteomes" id="UP000242715">
    <property type="component" value="Unassembled WGS sequence"/>
</dbReference>
<dbReference type="InterPro" id="IPR029058">
    <property type="entry name" value="AB_hydrolase_fold"/>
</dbReference>
<evidence type="ECO:0000256" key="1">
    <source>
        <dbReference type="ARBA" id="ARBA00009431"/>
    </source>
</evidence>
<dbReference type="PRINTS" id="PR00724">
    <property type="entry name" value="CRBOXYPTASEC"/>
</dbReference>
<dbReference type="GO" id="GO:0019748">
    <property type="term" value="P:secondary metabolic process"/>
    <property type="evidence" value="ECO:0007669"/>
    <property type="project" value="TreeGrafter"/>
</dbReference>
<gene>
    <name evidence="2" type="ORF">TSUD_132350</name>
</gene>
<dbReference type="EMBL" id="DF973224">
    <property type="protein sequence ID" value="GAU21023.1"/>
    <property type="molecule type" value="Genomic_DNA"/>
</dbReference>